<gene>
    <name evidence="4" type="ORF">L829_0687</name>
</gene>
<protein>
    <submittedName>
        <fullName evidence="4">Bacterial regulatory s, tetR family protein</fullName>
    </submittedName>
</protein>
<keyword evidence="1 2" id="KW-0238">DNA-binding</keyword>
<organism evidence="4 5">
    <name type="scientific">Mycobacteroides abscessus MAB_030201_1075</name>
    <dbReference type="NCBI Taxonomy" id="1335410"/>
    <lineage>
        <taxon>Bacteria</taxon>
        <taxon>Bacillati</taxon>
        <taxon>Actinomycetota</taxon>
        <taxon>Actinomycetes</taxon>
        <taxon>Mycobacteriales</taxon>
        <taxon>Mycobacteriaceae</taxon>
        <taxon>Mycobacteroides</taxon>
        <taxon>Mycobacteroides abscessus</taxon>
    </lineage>
</organism>
<evidence type="ECO:0000313" key="4">
    <source>
        <dbReference type="EMBL" id="ETZ87145.1"/>
    </source>
</evidence>
<accession>A0A829PHQ2</accession>
<proteinExistence type="predicted"/>
<dbReference type="PANTHER" id="PTHR30328:SF54">
    <property type="entry name" value="HTH-TYPE TRANSCRIPTIONAL REPRESSOR SCO4008"/>
    <property type="match status" value="1"/>
</dbReference>
<dbReference type="Pfam" id="PF00440">
    <property type="entry name" value="TetR_N"/>
    <property type="match status" value="1"/>
</dbReference>
<dbReference type="Proteomes" id="UP000019854">
    <property type="component" value="Unassembled WGS sequence"/>
</dbReference>
<dbReference type="SUPFAM" id="SSF46689">
    <property type="entry name" value="Homeodomain-like"/>
    <property type="match status" value="1"/>
</dbReference>
<dbReference type="Gene3D" id="1.10.357.10">
    <property type="entry name" value="Tetracycline Repressor, domain 2"/>
    <property type="match status" value="1"/>
</dbReference>
<evidence type="ECO:0000256" key="2">
    <source>
        <dbReference type="PROSITE-ProRule" id="PRU00335"/>
    </source>
</evidence>
<dbReference type="PANTHER" id="PTHR30328">
    <property type="entry name" value="TRANSCRIPTIONAL REPRESSOR"/>
    <property type="match status" value="1"/>
</dbReference>
<dbReference type="InterPro" id="IPR050109">
    <property type="entry name" value="HTH-type_TetR-like_transc_reg"/>
</dbReference>
<dbReference type="EMBL" id="JAOX01000001">
    <property type="protein sequence ID" value="ETZ87145.1"/>
    <property type="molecule type" value="Genomic_DNA"/>
</dbReference>
<comment type="caution">
    <text evidence="4">The sequence shown here is derived from an EMBL/GenBank/DDBJ whole genome shotgun (WGS) entry which is preliminary data.</text>
</comment>
<dbReference type="AlphaFoldDB" id="A0A829PHQ2"/>
<dbReference type="InterPro" id="IPR009057">
    <property type="entry name" value="Homeodomain-like_sf"/>
</dbReference>
<dbReference type="InterPro" id="IPR001647">
    <property type="entry name" value="HTH_TetR"/>
</dbReference>
<name>A0A829PHQ2_9MYCO</name>
<feature type="DNA-binding region" description="H-T-H motif" evidence="2">
    <location>
        <begin position="27"/>
        <end position="46"/>
    </location>
</feature>
<feature type="domain" description="HTH tetR-type" evidence="3">
    <location>
        <begin position="4"/>
        <end position="64"/>
    </location>
</feature>
<dbReference type="GO" id="GO:0003677">
    <property type="term" value="F:DNA binding"/>
    <property type="evidence" value="ECO:0007669"/>
    <property type="project" value="UniProtKB-UniRule"/>
</dbReference>
<evidence type="ECO:0000259" key="3">
    <source>
        <dbReference type="PROSITE" id="PS50977"/>
    </source>
</evidence>
<evidence type="ECO:0000313" key="5">
    <source>
        <dbReference type="Proteomes" id="UP000019854"/>
    </source>
</evidence>
<sequence>MPRQEREQWILTAAAAEFGESTFAGSSMNGIAARAEVSKALVLAYFGSKEDLYVACVERAGERMAAAIGGALSGETARAEVAEAVLTAIFTALEDRPSDWPVLYDRTVPDGRARDAARRQRTTLRAQAVAAVTRTLGPLVSATTMIFRRRRSFGRAWSQHSWIGGGTTRNALRMRWPGARGGCSPHCRIAPPTAADPPPTSVLLVTCATVVRRPG</sequence>
<evidence type="ECO:0000256" key="1">
    <source>
        <dbReference type="ARBA" id="ARBA00023125"/>
    </source>
</evidence>
<dbReference type="PROSITE" id="PS50977">
    <property type="entry name" value="HTH_TETR_2"/>
    <property type="match status" value="1"/>
</dbReference>
<reference evidence="4 5" key="1">
    <citation type="submission" date="2014-01" db="EMBL/GenBank/DDBJ databases">
        <authorList>
            <person name="Zelazny A."/>
            <person name="Olivier K."/>
            <person name="Sampaio E.P."/>
            <person name="Holland S.M."/>
            <person name="Tallon L.J."/>
            <person name="Sadzewicz L.K."/>
            <person name="Sengamalay N."/>
            <person name="Fraser C.M."/>
            <person name="Hine E."/>
            <person name="Shefchek K.A."/>
            <person name="Das S.P."/>
            <person name="Shallom S.J."/>
            <person name="Agrawal S."/>
            <person name="Tettelin H."/>
        </authorList>
    </citation>
    <scope>NUCLEOTIDE SEQUENCE [LARGE SCALE GENOMIC DNA]</scope>
    <source>
        <strain evidence="4 5">MAB_030201_1075</strain>
    </source>
</reference>
<dbReference type="GO" id="GO:0006355">
    <property type="term" value="P:regulation of DNA-templated transcription"/>
    <property type="evidence" value="ECO:0007669"/>
    <property type="project" value="UniProtKB-ARBA"/>
</dbReference>